<keyword evidence="3" id="KW-0488">Methylation</keyword>
<evidence type="ECO:0000256" key="2">
    <source>
        <dbReference type="ARBA" id="ARBA00022475"/>
    </source>
</evidence>
<evidence type="ECO:0000256" key="5">
    <source>
        <dbReference type="ARBA" id="ARBA00022692"/>
    </source>
</evidence>
<dbReference type="Pfam" id="PF07963">
    <property type="entry name" value="N_methyl"/>
    <property type="match status" value="1"/>
</dbReference>
<dbReference type="GO" id="GO:0015627">
    <property type="term" value="C:type II protein secretion system complex"/>
    <property type="evidence" value="ECO:0007669"/>
    <property type="project" value="InterPro"/>
</dbReference>
<comment type="subcellular location">
    <subcellularLocation>
        <location evidence="1">Cell inner membrane</location>
        <topology evidence="1">Single-pass membrane protein</topology>
    </subcellularLocation>
</comment>
<keyword evidence="4" id="KW-0997">Cell inner membrane</keyword>
<dbReference type="GO" id="GO:0015628">
    <property type="term" value="P:protein secretion by the type II secretion system"/>
    <property type="evidence" value="ECO:0007669"/>
    <property type="project" value="InterPro"/>
</dbReference>
<dbReference type="SUPFAM" id="SSF54523">
    <property type="entry name" value="Pili subunits"/>
    <property type="match status" value="1"/>
</dbReference>
<evidence type="ECO:0000259" key="8">
    <source>
        <dbReference type="Pfam" id="PF12019"/>
    </source>
</evidence>
<sequence length="179" mass="19652">MSRKTGFTLLELIVVLFILTLVTALVAPTFNRSFGQAQLKAATRDLAALCRFARTQAIISQIVLEVVLDRRTNSYWLMQSEPIVGGLRDIDQSTTAQSHEQPIQNREARVRTLPAGVTLKSVIIETGPLQEEERGAIMFFPQGSSTGGEIWLADEKGRGYRIVVESSVGLVHVNAGEKA</sequence>
<keyword evidence="5" id="KW-0812">Transmembrane</keyword>
<evidence type="ECO:0000313" key="9">
    <source>
        <dbReference type="EMBL" id="VUZ85520.1"/>
    </source>
</evidence>
<dbReference type="InterPro" id="IPR045584">
    <property type="entry name" value="Pilin-like"/>
</dbReference>
<proteinExistence type="predicted"/>
<accession>A0A564ZJJ3</accession>
<dbReference type="InterPro" id="IPR012902">
    <property type="entry name" value="N_methyl_site"/>
</dbReference>
<protein>
    <recommendedName>
        <fullName evidence="8">General secretion pathway GspH domain-containing protein</fullName>
    </recommendedName>
</protein>
<dbReference type="Proteomes" id="UP000334340">
    <property type="component" value="Unassembled WGS sequence"/>
</dbReference>
<dbReference type="Gene3D" id="3.55.40.10">
    <property type="entry name" value="minor pseudopilin epsh domain"/>
    <property type="match status" value="1"/>
</dbReference>
<keyword evidence="2" id="KW-1003">Cell membrane</keyword>
<dbReference type="NCBIfam" id="TIGR02532">
    <property type="entry name" value="IV_pilin_GFxxxE"/>
    <property type="match status" value="1"/>
</dbReference>
<dbReference type="Pfam" id="PF12019">
    <property type="entry name" value="GspH"/>
    <property type="match status" value="1"/>
</dbReference>
<keyword evidence="6" id="KW-1133">Transmembrane helix</keyword>
<name>A0A564ZJJ3_9BACT</name>
<dbReference type="InterPro" id="IPR022346">
    <property type="entry name" value="T2SS_GspH"/>
</dbReference>
<gene>
    <name evidence="9" type="ORF">MELA_01905</name>
</gene>
<reference evidence="9 10" key="1">
    <citation type="submission" date="2019-07" db="EMBL/GenBank/DDBJ databases">
        <authorList>
            <person name="Cremers G."/>
        </authorList>
    </citation>
    <scope>NUCLEOTIDE SEQUENCE [LARGE SCALE GENOMIC DNA]</scope>
</reference>
<organism evidence="9 10">
    <name type="scientific">Candidatus Methylomirabilis lanthanidiphila</name>
    <dbReference type="NCBI Taxonomy" id="2211376"/>
    <lineage>
        <taxon>Bacteria</taxon>
        <taxon>Candidatus Methylomirabilota</taxon>
        <taxon>Candidatus Methylomirabilia</taxon>
        <taxon>Candidatus Methylomirabilales</taxon>
        <taxon>Candidatus Methylomirabilaceae</taxon>
        <taxon>Candidatus Methylomirabilis</taxon>
    </lineage>
</organism>
<evidence type="ECO:0000256" key="4">
    <source>
        <dbReference type="ARBA" id="ARBA00022519"/>
    </source>
</evidence>
<dbReference type="AlphaFoldDB" id="A0A564ZJJ3"/>
<evidence type="ECO:0000256" key="7">
    <source>
        <dbReference type="ARBA" id="ARBA00023136"/>
    </source>
</evidence>
<keyword evidence="10" id="KW-1185">Reference proteome</keyword>
<keyword evidence="7" id="KW-0472">Membrane</keyword>
<feature type="domain" description="General secretion pathway GspH" evidence="8">
    <location>
        <begin position="42"/>
        <end position="166"/>
    </location>
</feature>
<dbReference type="PROSITE" id="PS00409">
    <property type="entry name" value="PROKAR_NTER_METHYL"/>
    <property type="match status" value="1"/>
</dbReference>
<evidence type="ECO:0000256" key="6">
    <source>
        <dbReference type="ARBA" id="ARBA00022989"/>
    </source>
</evidence>
<evidence type="ECO:0000256" key="3">
    <source>
        <dbReference type="ARBA" id="ARBA00022481"/>
    </source>
</evidence>
<dbReference type="GO" id="GO:0005886">
    <property type="term" value="C:plasma membrane"/>
    <property type="evidence" value="ECO:0007669"/>
    <property type="project" value="UniProtKB-SubCell"/>
</dbReference>
<dbReference type="EMBL" id="CABIKM010000026">
    <property type="protein sequence ID" value="VUZ85520.1"/>
    <property type="molecule type" value="Genomic_DNA"/>
</dbReference>
<evidence type="ECO:0000313" key="10">
    <source>
        <dbReference type="Proteomes" id="UP000334340"/>
    </source>
</evidence>
<evidence type="ECO:0000256" key="1">
    <source>
        <dbReference type="ARBA" id="ARBA00004377"/>
    </source>
</evidence>